<protein>
    <recommendedName>
        <fullName evidence="1">IrrE N-terminal-like domain-containing protein</fullName>
    </recommendedName>
</protein>
<reference evidence="2 3" key="1">
    <citation type="journal article" date="2017" name="New Microbes New Infect">
        <title>Genome sequence of 'Leucobacter massiliensis' sp. nov. isolated from human pharynx after travel to the 2014 Hajj.</title>
        <authorList>
            <person name="Leangapichart T."/>
            <person name="Gautret P."/>
            <person name="Nguyen T.T."/>
            <person name="Armstrong N."/>
            <person name="Rolain J.M."/>
        </authorList>
    </citation>
    <scope>NUCLEOTIDE SEQUENCE [LARGE SCALE GENOMIC DNA]</scope>
    <source>
        <strain evidence="2 3">122RC15</strain>
    </source>
</reference>
<comment type="caution">
    <text evidence="2">The sequence shown here is derived from an EMBL/GenBank/DDBJ whole genome shotgun (WGS) entry which is preliminary data.</text>
</comment>
<organism evidence="2 3">
    <name type="scientific">Leucobacter massiliensis</name>
    <dbReference type="NCBI Taxonomy" id="1686285"/>
    <lineage>
        <taxon>Bacteria</taxon>
        <taxon>Bacillati</taxon>
        <taxon>Actinomycetota</taxon>
        <taxon>Actinomycetes</taxon>
        <taxon>Micrococcales</taxon>
        <taxon>Microbacteriaceae</taxon>
        <taxon>Leucobacter</taxon>
    </lineage>
</organism>
<dbReference type="RefSeq" id="WP_105804234.1">
    <property type="nucleotide sequence ID" value="NZ_MWZD01000013.1"/>
</dbReference>
<evidence type="ECO:0000259" key="1">
    <source>
        <dbReference type="Pfam" id="PF06114"/>
    </source>
</evidence>
<gene>
    <name evidence="2" type="ORF">B4915_02255</name>
</gene>
<dbReference type="InterPro" id="IPR010359">
    <property type="entry name" value="IrrE_HExxH"/>
</dbReference>
<dbReference type="AlphaFoldDB" id="A0A2S9QQQ4"/>
<dbReference type="EMBL" id="MWZD01000013">
    <property type="protein sequence ID" value="PRI11921.1"/>
    <property type="molecule type" value="Genomic_DNA"/>
</dbReference>
<sequence>MIVQDLYDFAAAMGLTIEWWPLKKRNGEYRHDLKRIRLRHGMTERLIRWTLAHELGHAAFGDQPSYFGPASAKMERRASEWAALRLINLDAYREAEMLRDGHLASMAHDLGVALECVEVYQSLLLRLGDVTYLDPKMGAGQWAFRCEVA</sequence>
<proteinExistence type="predicted"/>
<dbReference type="OrthoDB" id="9793864at2"/>
<evidence type="ECO:0000313" key="3">
    <source>
        <dbReference type="Proteomes" id="UP000238650"/>
    </source>
</evidence>
<feature type="domain" description="IrrE N-terminal-like" evidence="1">
    <location>
        <begin position="14"/>
        <end position="117"/>
    </location>
</feature>
<dbReference type="Pfam" id="PF06114">
    <property type="entry name" value="Peptidase_M78"/>
    <property type="match status" value="1"/>
</dbReference>
<accession>A0A2S9QQQ4</accession>
<dbReference type="Gene3D" id="1.10.10.2910">
    <property type="match status" value="1"/>
</dbReference>
<evidence type="ECO:0000313" key="2">
    <source>
        <dbReference type="EMBL" id="PRI11921.1"/>
    </source>
</evidence>
<name>A0A2S9QQQ4_9MICO</name>
<keyword evidence="3" id="KW-1185">Reference proteome</keyword>
<dbReference type="Proteomes" id="UP000238650">
    <property type="component" value="Unassembled WGS sequence"/>
</dbReference>